<keyword evidence="2" id="KW-1185">Reference proteome</keyword>
<dbReference type="EMBL" id="SIHO01000001">
    <property type="protein sequence ID" value="TFU06151.1"/>
    <property type="molecule type" value="Genomic_DNA"/>
</dbReference>
<evidence type="ECO:0000313" key="2">
    <source>
        <dbReference type="Proteomes" id="UP000297737"/>
    </source>
</evidence>
<accession>A0A4Y9ER90</accession>
<dbReference type="PROSITE" id="PS51257">
    <property type="entry name" value="PROKAR_LIPOPROTEIN"/>
    <property type="match status" value="1"/>
</dbReference>
<sequence>MIKYPKVAIRRITALFAFWFLLILTACTTTGIPAQEAPPVIVKVPVPVPCEIEQVAKPVRPTVPKGTTGIFDLTKTALADRRVLEADTTRLRAANTTPCKELK</sequence>
<name>A0A4Y9ER90_9SPHN</name>
<reference evidence="1 2" key="1">
    <citation type="submission" date="2019-02" db="EMBL/GenBank/DDBJ databases">
        <title>Polymorphobacter sp. isolated from the lake at the Tibet of China.</title>
        <authorList>
            <person name="Li A."/>
        </authorList>
    </citation>
    <scope>NUCLEOTIDE SEQUENCE [LARGE SCALE GENOMIC DNA]</scope>
    <source>
        <strain evidence="1 2">DJ1R-1</strain>
    </source>
</reference>
<organism evidence="1 2">
    <name type="scientific">Glacieibacterium arshaanense</name>
    <dbReference type="NCBI Taxonomy" id="2511025"/>
    <lineage>
        <taxon>Bacteria</taxon>
        <taxon>Pseudomonadati</taxon>
        <taxon>Pseudomonadota</taxon>
        <taxon>Alphaproteobacteria</taxon>
        <taxon>Sphingomonadales</taxon>
        <taxon>Sphingosinicellaceae</taxon>
        <taxon>Glacieibacterium</taxon>
    </lineage>
</organism>
<protein>
    <submittedName>
        <fullName evidence="1">Uncharacterized protein</fullName>
    </submittedName>
</protein>
<evidence type="ECO:0000313" key="1">
    <source>
        <dbReference type="EMBL" id="TFU06151.1"/>
    </source>
</evidence>
<dbReference type="Proteomes" id="UP000297737">
    <property type="component" value="Unassembled WGS sequence"/>
</dbReference>
<comment type="caution">
    <text evidence="1">The sequence shown here is derived from an EMBL/GenBank/DDBJ whole genome shotgun (WGS) entry which is preliminary data.</text>
</comment>
<gene>
    <name evidence="1" type="ORF">EUV02_03825</name>
</gene>
<proteinExistence type="predicted"/>
<dbReference type="RefSeq" id="WP_135244875.1">
    <property type="nucleotide sequence ID" value="NZ_SIHO01000001.1"/>
</dbReference>
<dbReference type="AlphaFoldDB" id="A0A4Y9ER90"/>